<gene>
    <name evidence="1" type="ORF">GA0061105_13719</name>
</gene>
<sequence length="42" mass="4523">MSTVATGGKTSGGRESLPPIFKWEEIHAQVFKLGGCCRRDDG</sequence>
<organism evidence="1 2">
    <name type="scientific">Rhizobium aethiopicum</name>
    <dbReference type="NCBI Taxonomy" id="1138170"/>
    <lineage>
        <taxon>Bacteria</taxon>
        <taxon>Pseudomonadati</taxon>
        <taxon>Pseudomonadota</taxon>
        <taxon>Alphaproteobacteria</taxon>
        <taxon>Hyphomicrobiales</taxon>
        <taxon>Rhizobiaceae</taxon>
        <taxon>Rhizobium/Agrobacterium group</taxon>
        <taxon>Rhizobium</taxon>
    </lineage>
</organism>
<dbReference type="EMBL" id="FMAJ01000037">
    <property type="protein sequence ID" value="SCB62220.1"/>
    <property type="molecule type" value="Genomic_DNA"/>
</dbReference>
<evidence type="ECO:0000313" key="2">
    <source>
        <dbReference type="Proteomes" id="UP000198723"/>
    </source>
</evidence>
<protein>
    <submittedName>
        <fullName evidence="1">Uncharacterized protein</fullName>
    </submittedName>
</protein>
<name>A0A1C3YCY3_9HYPH</name>
<evidence type="ECO:0000313" key="1">
    <source>
        <dbReference type="EMBL" id="SCB62220.1"/>
    </source>
</evidence>
<accession>A0A1C3YCY3</accession>
<proteinExistence type="predicted"/>
<reference evidence="1 2" key="1">
    <citation type="submission" date="2016-08" db="EMBL/GenBank/DDBJ databases">
        <authorList>
            <person name="Seilhamer J.J."/>
        </authorList>
    </citation>
    <scope>NUCLEOTIDE SEQUENCE [LARGE SCALE GENOMIC DNA]</scope>
    <source>
        <strain evidence="1 2">HBR26</strain>
    </source>
</reference>
<dbReference type="Proteomes" id="UP000198723">
    <property type="component" value="Unassembled WGS sequence"/>
</dbReference>
<dbReference type="AlphaFoldDB" id="A0A1C3YCY3"/>
<dbReference type="RefSeq" id="WP_280949960.1">
    <property type="nucleotide sequence ID" value="NZ_FMAJ01000037.1"/>
</dbReference>